<protein>
    <submittedName>
        <fullName evidence="1">Pyridoxamine 5'-phosphate oxidase family protein</fullName>
    </submittedName>
</protein>
<dbReference type="Pfam" id="PF12900">
    <property type="entry name" value="Pyridox_ox_2"/>
    <property type="match status" value="1"/>
</dbReference>
<dbReference type="RefSeq" id="WP_338205825.1">
    <property type="nucleotide sequence ID" value="NZ_JAEKNR010000251.1"/>
</dbReference>
<proteinExistence type="predicted"/>
<dbReference type="InterPro" id="IPR012349">
    <property type="entry name" value="Split_barrel_FMN-bd"/>
</dbReference>
<reference evidence="1" key="1">
    <citation type="submission" date="2020-10" db="EMBL/GenBank/DDBJ databases">
        <title>Ca. Dormibacterota MAGs.</title>
        <authorList>
            <person name="Montgomery K."/>
        </authorList>
    </citation>
    <scope>NUCLEOTIDE SEQUENCE [LARGE SCALE GENOMIC DNA]</scope>
    <source>
        <strain evidence="1">SC8812_S17_10</strain>
    </source>
</reference>
<evidence type="ECO:0000313" key="1">
    <source>
        <dbReference type="EMBL" id="MBJ7601553.1"/>
    </source>
</evidence>
<dbReference type="AlphaFoldDB" id="A0A934KFE1"/>
<dbReference type="Gene3D" id="2.30.110.10">
    <property type="entry name" value="Electron Transport, Fmn-binding Protein, Chain A"/>
    <property type="match status" value="1"/>
</dbReference>
<dbReference type="Proteomes" id="UP000612893">
    <property type="component" value="Unassembled WGS sequence"/>
</dbReference>
<accession>A0A934KFE1</accession>
<gene>
    <name evidence="1" type="ORF">JF922_26190</name>
</gene>
<comment type="caution">
    <text evidence="1">The sequence shown here is derived from an EMBL/GenBank/DDBJ whole genome shotgun (WGS) entry which is preliminary data.</text>
</comment>
<sequence length="151" mass="16495">MNEGKSQFQLPDSELEVIQEAECLEMLATNTLGRIAFVAETRQELFPVTYALRAGIVVFRTAPGTKLSYAPGAQVAFEIDQYDPETGLGWSVVVHGIAYDVTDAGDDFSWAARGTHITPLAPGVKAHRLAIKPSAISGRRFRRLVSEQFIG</sequence>
<evidence type="ECO:0000313" key="2">
    <source>
        <dbReference type="Proteomes" id="UP000612893"/>
    </source>
</evidence>
<keyword evidence="2" id="KW-1185">Reference proteome</keyword>
<dbReference type="InterPro" id="IPR024747">
    <property type="entry name" value="Pyridox_Oxase-rel"/>
</dbReference>
<organism evidence="1 2">
    <name type="scientific">Candidatus Nephthysia bennettiae</name>
    <dbReference type="NCBI Taxonomy" id="3127016"/>
    <lineage>
        <taxon>Bacteria</taxon>
        <taxon>Bacillati</taxon>
        <taxon>Candidatus Dormiibacterota</taxon>
        <taxon>Candidatus Dormibacteria</taxon>
        <taxon>Candidatus Dormibacterales</taxon>
        <taxon>Candidatus Dormibacteraceae</taxon>
        <taxon>Candidatus Nephthysia</taxon>
    </lineage>
</organism>
<name>A0A934KFE1_9BACT</name>
<dbReference type="EMBL" id="JAEKNR010000251">
    <property type="protein sequence ID" value="MBJ7601553.1"/>
    <property type="molecule type" value="Genomic_DNA"/>
</dbReference>
<dbReference type="SUPFAM" id="SSF50475">
    <property type="entry name" value="FMN-binding split barrel"/>
    <property type="match status" value="1"/>
</dbReference>